<dbReference type="InterPro" id="IPR000866">
    <property type="entry name" value="AhpC/TSA"/>
</dbReference>
<dbReference type="SUPFAM" id="SSF52833">
    <property type="entry name" value="Thioredoxin-like"/>
    <property type="match status" value="1"/>
</dbReference>
<comment type="caution">
    <text evidence="3">The sequence shown here is derived from an EMBL/GenBank/DDBJ whole genome shotgun (WGS) entry which is preliminary data.</text>
</comment>
<dbReference type="InterPro" id="IPR013766">
    <property type="entry name" value="Thioredoxin_domain"/>
</dbReference>
<name>A0A4R6Q9L9_9FLAO</name>
<dbReference type="RefSeq" id="WP_133532860.1">
    <property type="nucleotide sequence ID" value="NZ_SNXR01000013.1"/>
</dbReference>
<dbReference type="CDD" id="cd02966">
    <property type="entry name" value="TlpA_like_family"/>
    <property type="match status" value="1"/>
</dbReference>
<dbReference type="GO" id="GO:0016209">
    <property type="term" value="F:antioxidant activity"/>
    <property type="evidence" value="ECO:0007669"/>
    <property type="project" value="InterPro"/>
</dbReference>
<keyword evidence="4" id="KW-1185">Reference proteome</keyword>
<accession>A0A4R6Q9L9</accession>
<dbReference type="PROSITE" id="PS51352">
    <property type="entry name" value="THIOREDOXIN_2"/>
    <property type="match status" value="1"/>
</dbReference>
<feature type="chain" id="PRO_5020391030" evidence="1">
    <location>
        <begin position="19"/>
        <end position="159"/>
    </location>
</feature>
<evidence type="ECO:0000256" key="1">
    <source>
        <dbReference type="SAM" id="SignalP"/>
    </source>
</evidence>
<protein>
    <submittedName>
        <fullName evidence="3">Thiol-disulfide isomerase/thioredoxin</fullName>
    </submittedName>
</protein>
<dbReference type="AlphaFoldDB" id="A0A4R6Q9L9"/>
<evidence type="ECO:0000313" key="4">
    <source>
        <dbReference type="Proteomes" id="UP000295260"/>
    </source>
</evidence>
<feature type="domain" description="Thioredoxin" evidence="2">
    <location>
        <begin position="16"/>
        <end position="159"/>
    </location>
</feature>
<dbReference type="PANTHER" id="PTHR42852">
    <property type="entry name" value="THIOL:DISULFIDE INTERCHANGE PROTEIN DSBE"/>
    <property type="match status" value="1"/>
</dbReference>
<reference evidence="3 4" key="1">
    <citation type="submission" date="2019-03" db="EMBL/GenBank/DDBJ databases">
        <title>Genomic Encyclopedia of Archaeal and Bacterial Type Strains, Phase II (KMG-II): from individual species to whole genera.</title>
        <authorList>
            <person name="Goeker M."/>
        </authorList>
    </citation>
    <scope>NUCLEOTIDE SEQUENCE [LARGE SCALE GENOMIC DNA]</scope>
    <source>
        <strain evidence="3 4">DSM 25687</strain>
    </source>
</reference>
<dbReference type="InterPro" id="IPR050553">
    <property type="entry name" value="Thioredoxin_ResA/DsbE_sf"/>
</dbReference>
<dbReference type="OrthoDB" id="9815205at2"/>
<feature type="signal peptide" evidence="1">
    <location>
        <begin position="1"/>
        <end position="18"/>
    </location>
</feature>
<dbReference type="GO" id="GO:0016491">
    <property type="term" value="F:oxidoreductase activity"/>
    <property type="evidence" value="ECO:0007669"/>
    <property type="project" value="InterPro"/>
</dbReference>
<evidence type="ECO:0000313" key="3">
    <source>
        <dbReference type="EMBL" id="TDP59324.1"/>
    </source>
</evidence>
<dbReference type="GO" id="GO:0016853">
    <property type="term" value="F:isomerase activity"/>
    <property type="evidence" value="ECO:0007669"/>
    <property type="project" value="UniProtKB-KW"/>
</dbReference>
<gene>
    <name evidence="3" type="ORF">BC748_1571</name>
</gene>
<dbReference type="Proteomes" id="UP000295260">
    <property type="component" value="Unassembled WGS sequence"/>
</dbReference>
<dbReference type="PANTHER" id="PTHR42852:SF17">
    <property type="entry name" value="THIOREDOXIN-LIKE PROTEIN HI_1115"/>
    <property type="match status" value="1"/>
</dbReference>
<dbReference type="EMBL" id="SNXR01000013">
    <property type="protein sequence ID" value="TDP59324.1"/>
    <property type="molecule type" value="Genomic_DNA"/>
</dbReference>
<sequence length="159" mass="18254">MNKIYLVAVLFLTFSAFSQSKLPNVTVKDLDNNPINVSTDFTEQDKIYVFSFWATWCVPCINELEAINDVYADWKKELNLELIAVSIDDSRTQKRVKPLLNGKGWEYKMLLDGNQDFKRALSIANIPYTIIVKNQKIVHIQNGYSQGAEKELFSVLKTL</sequence>
<dbReference type="Pfam" id="PF00578">
    <property type="entry name" value="AhpC-TSA"/>
    <property type="match status" value="1"/>
</dbReference>
<dbReference type="InterPro" id="IPR036249">
    <property type="entry name" value="Thioredoxin-like_sf"/>
</dbReference>
<organism evidence="3 4">
    <name type="scientific">Flavobacterium dankookense</name>
    <dbReference type="NCBI Taxonomy" id="706186"/>
    <lineage>
        <taxon>Bacteria</taxon>
        <taxon>Pseudomonadati</taxon>
        <taxon>Bacteroidota</taxon>
        <taxon>Flavobacteriia</taxon>
        <taxon>Flavobacteriales</taxon>
        <taxon>Flavobacteriaceae</taxon>
        <taxon>Flavobacterium</taxon>
    </lineage>
</organism>
<evidence type="ECO:0000259" key="2">
    <source>
        <dbReference type="PROSITE" id="PS51352"/>
    </source>
</evidence>
<keyword evidence="3" id="KW-0413">Isomerase</keyword>
<proteinExistence type="predicted"/>
<keyword evidence="1" id="KW-0732">Signal</keyword>
<dbReference type="Gene3D" id="3.40.30.10">
    <property type="entry name" value="Glutaredoxin"/>
    <property type="match status" value="1"/>
</dbReference>